<accession>A0A0K2CNS9</accession>
<sequence length="68" mass="7781">MKYDVDNIFTYHPPKEGQPEKYTELRAEAKKLANIVLGLCPNSAERTLALRNIEQAMFWANASIARNE</sequence>
<dbReference type="Pfam" id="PF24729">
    <property type="entry name" value="Acb2_Tad1_hairpin"/>
    <property type="match status" value="1"/>
</dbReference>
<evidence type="ECO:0000313" key="3">
    <source>
        <dbReference type="EMBL" id="ALA07219.1"/>
    </source>
</evidence>
<organism evidence="3 4">
    <name type="scientific">Brevibacillus phage Jenst</name>
    <dbReference type="NCBI Taxonomy" id="1691954"/>
    <lineage>
        <taxon>Viruses</taxon>
        <taxon>Duplodnaviria</taxon>
        <taxon>Heunggongvirae</taxon>
        <taxon>Uroviricota</taxon>
        <taxon>Caudoviricetes</taxon>
        <taxon>Jenstvirus</taxon>
        <taxon>Jenstvirus jenst</taxon>
    </lineage>
</organism>
<dbReference type="GeneID" id="26626038"/>
<keyword evidence="1" id="KW-0547">Nucleotide-binding</keyword>
<evidence type="ECO:0000256" key="1">
    <source>
        <dbReference type="ARBA" id="ARBA00022741"/>
    </source>
</evidence>
<dbReference type="EMBL" id="KT151955">
    <property type="protein sequence ID" value="ALA07219.1"/>
    <property type="molecule type" value="Genomic_DNA"/>
</dbReference>
<dbReference type="OrthoDB" id="24244at10239"/>
<evidence type="ECO:0000313" key="4">
    <source>
        <dbReference type="Proteomes" id="UP000208104"/>
    </source>
</evidence>
<evidence type="ECO:0000259" key="2">
    <source>
        <dbReference type="Pfam" id="PF24729"/>
    </source>
</evidence>
<dbReference type="InterPro" id="IPR056098">
    <property type="entry name" value="Acb2/Tad1_hairpin"/>
</dbReference>
<gene>
    <name evidence="3" type="ORF">JENST_90</name>
</gene>
<proteinExistence type="predicted"/>
<dbReference type="Proteomes" id="UP000208104">
    <property type="component" value="Segment"/>
</dbReference>
<dbReference type="RefSeq" id="YP_009199151.1">
    <property type="nucleotide sequence ID" value="NC_028805.1"/>
</dbReference>
<name>A0A0K2CNS9_9CAUD</name>
<feature type="domain" description="Acb2/Tad1 hairpin" evidence="2">
    <location>
        <begin position="4"/>
        <end position="65"/>
    </location>
</feature>
<protein>
    <submittedName>
        <fullName evidence="3">Putative phosphomannomutase</fullName>
    </submittedName>
</protein>
<reference evidence="3 4" key="1">
    <citation type="journal article" date="2015" name="Genome Announc.">
        <title>Genome Sequences of Five Additional Brevibacillus laterosporus Bacteriophages.</title>
        <authorList>
            <person name="Merrill B.D."/>
            <person name="Berg J.A."/>
            <person name="Graves K.A."/>
            <person name="Ward A.T."/>
            <person name="Hilton J.A."/>
            <person name="Wake B.N."/>
            <person name="Grose J.H."/>
            <person name="Breakwell D.P."/>
            <person name="Burnett S.H."/>
        </authorList>
    </citation>
    <scope>NUCLEOTIDE SEQUENCE [LARGE SCALE GENOMIC DNA]</scope>
</reference>
<keyword evidence="4" id="KW-1185">Reference proteome</keyword>
<dbReference type="KEGG" id="vg:26626038"/>
<dbReference type="GO" id="GO:0000166">
    <property type="term" value="F:nucleotide binding"/>
    <property type="evidence" value="ECO:0007669"/>
    <property type="project" value="UniProtKB-KW"/>
</dbReference>